<evidence type="ECO:0000313" key="3">
    <source>
        <dbReference type="RefSeq" id="XP_070647089.1"/>
    </source>
</evidence>
<reference evidence="3" key="1">
    <citation type="submission" date="2025-08" db="UniProtKB">
        <authorList>
            <consortium name="RefSeq"/>
        </authorList>
    </citation>
    <scope>IDENTIFICATION</scope>
    <source>
        <tissue evidence="3">Blood</tissue>
    </source>
</reference>
<protein>
    <submittedName>
        <fullName evidence="3">Uncharacterized protein</fullName>
    </submittedName>
</protein>
<dbReference type="RefSeq" id="XP_070647089.1">
    <property type="nucleotide sequence ID" value="XM_070790988.1"/>
</dbReference>
<name>A0ABM4SH08_BOSIN</name>
<feature type="compositionally biased region" description="Low complexity" evidence="1">
    <location>
        <begin position="152"/>
        <end position="168"/>
    </location>
</feature>
<evidence type="ECO:0000256" key="1">
    <source>
        <dbReference type="SAM" id="MobiDB-lite"/>
    </source>
</evidence>
<proteinExistence type="predicted"/>
<sequence>MLLDGGRLAGWEVRAGALPPHHQIREALVRRKKAGRGPVGRWQRGHRARLAGERGRGHVPVPGFPAPAPEGSRAPARPPRHPPARSPVVGLCASLSPRARGTKARRHPCPGRGSRRRSQLQACNARLSAWRPASCPAEPGAGGEGRTSAQLAARGAGRGCWRGPAACGEPRRSRRSAAPRQVTVKALPSIPSPESPS</sequence>
<gene>
    <name evidence="3" type="primary">LOC139183575</name>
</gene>
<evidence type="ECO:0000313" key="2">
    <source>
        <dbReference type="Proteomes" id="UP001652663"/>
    </source>
</evidence>
<dbReference type="Proteomes" id="UP001652663">
    <property type="component" value="Chromosome 6"/>
</dbReference>
<organism evidence="2 3">
    <name type="scientific">Bos indicus</name>
    <name type="common">Zebu</name>
    <dbReference type="NCBI Taxonomy" id="9915"/>
    <lineage>
        <taxon>Eukaryota</taxon>
        <taxon>Metazoa</taxon>
        <taxon>Chordata</taxon>
        <taxon>Craniata</taxon>
        <taxon>Vertebrata</taxon>
        <taxon>Euteleostomi</taxon>
        <taxon>Mammalia</taxon>
        <taxon>Eutheria</taxon>
        <taxon>Laurasiatheria</taxon>
        <taxon>Artiodactyla</taxon>
        <taxon>Ruminantia</taxon>
        <taxon>Pecora</taxon>
        <taxon>Bovidae</taxon>
        <taxon>Bovinae</taxon>
        <taxon>Bos</taxon>
    </lineage>
</organism>
<feature type="compositionally biased region" description="Basic residues" evidence="1">
    <location>
        <begin position="100"/>
        <end position="118"/>
    </location>
</feature>
<feature type="region of interest" description="Disordered" evidence="1">
    <location>
        <begin position="53"/>
        <end position="197"/>
    </location>
</feature>
<accession>A0ABM4SH08</accession>
<dbReference type="GeneID" id="139183575"/>
<keyword evidence="2" id="KW-1185">Reference proteome</keyword>